<feature type="domain" description="Phospholipase/carboxylesterase/thioesterase" evidence="9">
    <location>
        <begin position="113"/>
        <end position="201"/>
    </location>
</feature>
<keyword evidence="4 8" id="KW-0732">Signal</keyword>
<keyword evidence="3" id="KW-0858">Xylan degradation</keyword>
<dbReference type="InterPro" id="IPR043595">
    <property type="entry name" value="FaeB/C/D"/>
</dbReference>
<comment type="subcellular location">
    <subcellularLocation>
        <location evidence="1">Secreted</location>
    </subcellularLocation>
</comment>
<keyword evidence="2" id="KW-0964">Secreted</keyword>
<sequence length="309" mass="32742">MALPRPAFTLGPALGLALGLCLFPWVSSASHAADGRITVHSGGQTRSAILVQHERLKKARRPLIIVLHGGSGNGARVRHLLGLEEILHTARPVMVYPEAIGGHWAATTEVDAQRDKTFIHDLVDRLVADGIGDRRRVFLIGVSSGGMLALRLACNNQGEWAAVSTLLISLPADLAQSCAPARPVPLIMIAGTQDPFVPFQGGLANLPDNKIELAPIMTTLNIFGKAAGCGDGHVSTLLPNRDPADGTRVSLDKLSGCKVPVELLRVEGGGHTIPGHRGAAMGLGSSRGAYNNDIDATKYIWDFFRRFGG</sequence>
<dbReference type="GO" id="GO:0045493">
    <property type="term" value="P:xylan catabolic process"/>
    <property type="evidence" value="ECO:0007669"/>
    <property type="project" value="UniProtKB-KW"/>
</dbReference>
<evidence type="ECO:0000256" key="6">
    <source>
        <dbReference type="ARBA" id="ARBA00023277"/>
    </source>
</evidence>
<dbReference type="PANTHER" id="PTHR38050:SF2">
    <property type="entry name" value="FERULOYL ESTERASE C-RELATED"/>
    <property type="match status" value="1"/>
</dbReference>
<organism evidence="10 11">
    <name type="scientific">Beijerinckia indica subsp. indica (strain ATCC 9039 / DSM 1715 / NCIMB 8712)</name>
    <dbReference type="NCBI Taxonomy" id="395963"/>
    <lineage>
        <taxon>Bacteria</taxon>
        <taxon>Pseudomonadati</taxon>
        <taxon>Pseudomonadota</taxon>
        <taxon>Alphaproteobacteria</taxon>
        <taxon>Hyphomicrobiales</taxon>
        <taxon>Beijerinckiaceae</taxon>
        <taxon>Beijerinckia</taxon>
    </lineage>
</organism>
<reference evidence="10 11" key="2">
    <citation type="journal article" date="2010" name="J. Bacteriol.">
        <title>Complete genome sequence of Beijerinckia indica subsp. indica.</title>
        <authorList>
            <person name="Tamas I."/>
            <person name="Dedysh S.N."/>
            <person name="Liesack W."/>
            <person name="Stott M.B."/>
            <person name="Alam M."/>
            <person name="Murrell J.C."/>
            <person name="Dunfield P.F."/>
        </authorList>
    </citation>
    <scope>NUCLEOTIDE SEQUENCE [LARGE SCALE GENOMIC DNA]</scope>
    <source>
        <strain evidence="11">ATCC 9039 / DSM 1715 / NCIMB 8712</strain>
    </source>
</reference>
<dbReference type="SUPFAM" id="SSF53474">
    <property type="entry name" value="alpha/beta-Hydrolases"/>
    <property type="match status" value="1"/>
</dbReference>
<evidence type="ECO:0000256" key="4">
    <source>
        <dbReference type="ARBA" id="ARBA00022729"/>
    </source>
</evidence>
<evidence type="ECO:0000256" key="7">
    <source>
        <dbReference type="ARBA" id="ARBA00023326"/>
    </source>
</evidence>
<dbReference type="AlphaFoldDB" id="B2IJU9"/>
<evidence type="ECO:0000313" key="11">
    <source>
        <dbReference type="Proteomes" id="UP000001695"/>
    </source>
</evidence>
<gene>
    <name evidence="10" type="ordered locus">Bind_2752</name>
</gene>
<dbReference type="GO" id="GO:0005576">
    <property type="term" value="C:extracellular region"/>
    <property type="evidence" value="ECO:0007669"/>
    <property type="project" value="UniProtKB-SubCell"/>
</dbReference>
<reference evidence="11" key="1">
    <citation type="submission" date="2008-03" db="EMBL/GenBank/DDBJ databases">
        <title>Complete sequence of chromosome of Beijerinckia indica subsp. indica ATCC 9039.</title>
        <authorList>
            <consortium name="US DOE Joint Genome Institute"/>
            <person name="Copeland A."/>
            <person name="Lucas S."/>
            <person name="Lapidus A."/>
            <person name="Glavina del Rio T."/>
            <person name="Dalin E."/>
            <person name="Tice H."/>
            <person name="Bruce D."/>
            <person name="Goodwin L."/>
            <person name="Pitluck S."/>
            <person name="LaButti K."/>
            <person name="Schmutz J."/>
            <person name="Larimer F."/>
            <person name="Land M."/>
            <person name="Hauser L."/>
            <person name="Kyrpides N."/>
            <person name="Mikhailova N."/>
            <person name="Dunfield P.F."/>
            <person name="Dedysh S.N."/>
            <person name="Liesack W."/>
            <person name="Saw J.H."/>
            <person name="Alam M."/>
            <person name="Chen Y."/>
            <person name="Murrell J.C."/>
            <person name="Richardson P."/>
        </authorList>
    </citation>
    <scope>NUCLEOTIDE SEQUENCE [LARGE SCALE GENOMIC DNA]</scope>
    <source>
        <strain evidence="11">ATCC 9039 / DSM 1715 / NCIMB 8712</strain>
    </source>
</reference>
<accession>B2IJU9</accession>
<dbReference type="OrthoDB" id="9767239at2"/>
<evidence type="ECO:0000256" key="8">
    <source>
        <dbReference type="SAM" id="SignalP"/>
    </source>
</evidence>
<evidence type="ECO:0000256" key="5">
    <source>
        <dbReference type="ARBA" id="ARBA00022801"/>
    </source>
</evidence>
<dbReference type="GO" id="GO:0030600">
    <property type="term" value="F:feruloyl esterase activity"/>
    <property type="evidence" value="ECO:0007669"/>
    <property type="project" value="InterPro"/>
</dbReference>
<keyword evidence="11" id="KW-1185">Reference proteome</keyword>
<keyword evidence="7" id="KW-0624">Polysaccharide degradation</keyword>
<dbReference type="Gene3D" id="3.40.50.1820">
    <property type="entry name" value="alpha/beta hydrolase"/>
    <property type="match status" value="1"/>
</dbReference>
<dbReference type="PANTHER" id="PTHR38050">
    <property type="match status" value="1"/>
</dbReference>
<dbReference type="eggNOG" id="COG3509">
    <property type="taxonomic scope" value="Bacteria"/>
</dbReference>
<keyword evidence="5" id="KW-0378">Hydrolase</keyword>
<feature type="chain" id="PRO_5002776719" evidence="8">
    <location>
        <begin position="33"/>
        <end position="309"/>
    </location>
</feature>
<protein>
    <submittedName>
        <fullName evidence="10">Phospholipase/Carboxylesterase</fullName>
    </submittedName>
</protein>
<dbReference type="KEGG" id="bid:Bind_2752"/>
<dbReference type="Proteomes" id="UP000001695">
    <property type="component" value="Chromosome"/>
</dbReference>
<proteinExistence type="predicted"/>
<dbReference type="RefSeq" id="WP_012385675.1">
    <property type="nucleotide sequence ID" value="NC_010581.1"/>
</dbReference>
<evidence type="ECO:0000313" key="10">
    <source>
        <dbReference type="EMBL" id="ACB96324.1"/>
    </source>
</evidence>
<dbReference type="InterPro" id="IPR029058">
    <property type="entry name" value="AB_hydrolase_fold"/>
</dbReference>
<name>B2IJU9_BEII9</name>
<dbReference type="EMBL" id="CP001016">
    <property type="protein sequence ID" value="ACB96324.1"/>
    <property type="molecule type" value="Genomic_DNA"/>
</dbReference>
<keyword evidence="6" id="KW-0119">Carbohydrate metabolism</keyword>
<dbReference type="HOGENOM" id="CLU_027551_4_2_5"/>
<dbReference type="STRING" id="395963.Bind_2752"/>
<evidence type="ECO:0000256" key="2">
    <source>
        <dbReference type="ARBA" id="ARBA00022525"/>
    </source>
</evidence>
<feature type="signal peptide" evidence="8">
    <location>
        <begin position="1"/>
        <end position="32"/>
    </location>
</feature>
<evidence type="ECO:0000259" key="9">
    <source>
        <dbReference type="Pfam" id="PF02230"/>
    </source>
</evidence>
<evidence type="ECO:0000256" key="3">
    <source>
        <dbReference type="ARBA" id="ARBA00022651"/>
    </source>
</evidence>
<dbReference type="InterPro" id="IPR003140">
    <property type="entry name" value="PLipase/COase/thioEstase"/>
</dbReference>
<evidence type="ECO:0000256" key="1">
    <source>
        <dbReference type="ARBA" id="ARBA00004613"/>
    </source>
</evidence>
<dbReference type="Pfam" id="PF02230">
    <property type="entry name" value="Abhydrolase_2"/>
    <property type="match status" value="1"/>
</dbReference>